<gene>
    <name evidence="2" type="ORF">LPLAT_LOCUS6182</name>
</gene>
<evidence type="ECO:0000256" key="1">
    <source>
        <dbReference type="SAM" id="MobiDB-lite"/>
    </source>
</evidence>
<dbReference type="Proteomes" id="UP001497644">
    <property type="component" value="Chromosome 2"/>
</dbReference>
<feature type="region of interest" description="Disordered" evidence="1">
    <location>
        <begin position="1"/>
        <end position="21"/>
    </location>
</feature>
<keyword evidence="3" id="KW-1185">Reference proteome</keyword>
<evidence type="ECO:0000313" key="2">
    <source>
        <dbReference type="EMBL" id="CAL1680101.1"/>
    </source>
</evidence>
<feature type="region of interest" description="Disordered" evidence="1">
    <location>
        <begin position="48"/>
        <end position="86"/>
    </location>
</feature>
<proteinExistence type="predicted"/>
<protein>
    <submittedName>
        <fullName evidence="2">Uncharacterized protein</fullName>
    </submittedName>
</protein>
<name>A0AAV2NM14_9HYME</name>
<reference evidence="2" key="1">
    <citation type="submission" date="2024-04" db="EMBL/GenBank/DDBJ databases">
        <authorList>
            <consortium name="Molecular Ecology Group"/>
        </authorList>
    </citation>
    <scope>NUCLEOTIDE SEQUENCE</scope>
</reference>
<dbReference type="AlphaFoldDB" id="A0AAV2NM14"/>
<evidence type="ECO:0000313" key="3">
    <source>
        <dbReference type="Proteomes" id="UP001497644"/>
    </source>
</evidence>
<accession>A0AAV2NM14</accession>
<organism evidence="2 3">
    <name type="scientific">Lasius platythorax</name>
    <dbReference type="NCBI Taxonomy" id="488582"/>
    <lineage>
        <taxon>Eukaryota</taxon>
        <taxon>Metazoa</taxon>
        <taxon>Ecdysozoa</taxon>
        <taxon>Arthropoda</taxon>
        <taxon>Hexapoda</taxon>
        <taxon>Insecta</taxon>
        <taxon>Pterygota</taxon>
        <taxon>Neoptera</taxon>
        <taxon>Endopterygota</taxon>
        <taxon>Hymenoptera</taxon>
        <taxon>Apocrita</taxon>
        <taxon>Aculeata</taxon>
        <taxon>Formicoidea</taxon>
        <taxon>Formicidae</taxon>
        <taxon>Formicinae</taxon>
        <taxon>Lasius</taxon>
        <taxon>Lasius</taxon>
    </lineage>
</organism>
<dbReference type="EMBL" id="OZ034825">
    <property type="protein sequence ID" value="CAL1680101.1"/>
    <property type="molecule type" value="Genomic_DNA"/>
</dbReference>
<feature type="compositionally biased region" description="Basic and acidic residues" evidence="1">
    <location>
        <begin position="1"/>
        <end position="18"/>
    </location>
</feature>
<feature type="compositionally biased region" description="Basic and acidic residues" evidence="1">
    <location>
        <begin position="50"/>
        <end position="73"/>
    </location>
</feature>
<sequence>MTVHSLTEENRRRAERTSGHGGRKTLLGLLLSVRMKDRSYLQATIANGRNGERMGKEKGREGMAARMGEKHQGNEPASNRPVGPGNDSLLSIRSPICTIFILTRRCERGCILGIRSGVLVERFSLVTRFVAVVIFDADKVDIGSAHLVEQMVKYF</sequence>